<organism evidence="2 3">
    <name type="scientific">Brucella anthropi</name>
    <name type="common">Ochrobactrum anthropi</name>
    <dbReference type="NCBI Taxonomy" id="529"/>
    <lineage>
        <taxon>Bacteria</taxon>
        <taxon>Pseudomonadati</taxon>
        <taxon>Pseudomonadota</taxon>
        <taxon>Alphaproteobacteria</taxon>
        <taxon>Hyphomicrobiales</taxon>
        <taxon>Brucellaceae</taxon>
        <taxon>Brucella/Ochrobactrum group</taxon>
        <taxon>Brucella</taxon>
    </lineage>
</organism>
<dbReference type="InterPro" id="IPR027417">
    <property type="entry name" value="P-loop_NTPase"/>
</dbReference>
<dbReference type="Proteomes" id="UP000642265">
    <property type="component" value="Unassembled WGS sequence"/>
</dbReference>
<name>A0A8I0N1D0_BRUAN</name>
<dbReference type="AlphaFoldDB" id="A0A8I0N1D0"/>
<dbReference type="Gene3D" id="3.40.50.300">
    <property type="entry name" value="P-loop containing nucleotide triphosphate hydrolases"/>
    <property type="match status" value="1"/>
</dbReference>
<reference evidence="2" key="2">
    <citation type="submission" date="2020-10" db="EMBL/GenBank/DDBJ databases">
        <title>Enrichment of novel Verrucomicrobia, Bacteroidetes and Krumholzibacteria in an oxygen-limited, methane- and iron-fed bioreactor inoculated with Bothnian Sea sediments.</title>
        <authorList>
            <person name="Martins P.D."/>
            <person name="de Jong A."/>
            <person name="Lenstra W.K."/>
            <person name="van Helmond N.A.G.M."/>
            <person name="Slomp C.P."/>
            <person name="Jetten M.S.M."/>
            <person name="Welte C.U."/>
            <person name="Rasigraf O."/>
        </authorList>
    </citation>
    <scope>NUCLEOTIDE SEQUENCE</scope>
    <source>
        <strain evidence="2">MAG47</strain>
    </source>
</reference>
<accession>A0A8I0N1D0</accession>
<dbReference type="InterPro" id="IPR052380">
    <property type="entry name" value="Viral_DNA_packaging_terminase"/>
</dbReference>
<dbReference type="PANTHER" id="PTHR39184">
    <property type="match status" value="1"/>
</dbReference>
<comment type="caution">
    <text evidence="2">The sequence shown here is derived from an EMBL/GenBank/DDBJ whole genome shotgun (WGS) entry which is preliminary data.</text>
</comment>
<reference evidence="2" key="1">
    <citation type="submission" date="2020-09" db="EMBL/GenBank/DDBJ databases">
        <authorList>
            <person name="Dalcin Martins P."/>
        </authorList>
    </citation>
    <scope>NUCLEOTIDE SEQUENCE</scope>
    <source>
        <strain evidence="2">MAG47</strain>
    </source>
</reference>
<gene>
    <name evidence="2" type="ORF">IH622_03625</name>
</gene>
<feature type="domain" description="Phage terminase large subunit N-terminal" evidence="1">
    <location>
        <begin position="30"/>
        <end position="220"/>
    </location>
</feature>
<dbReference type="EMBL" id="JACZKO010000011">
    <property type="protein sequence ID" value="MBE0559909.1"/>
    <property type="molecule type" value="Genomic_DNA"/>
</dbReference>
<evidence type="ECO:0000313" key="3">
    <source>
        <dbReference type="Proteomes" id="UP000642265"/>
    </source>
</evidence>
<proteinExistence type="predicted"/>
<dbReference type="PANTHER" id="PTHR39184:SF1">
    <property type="entry name" value="PBSX PHAGE TERMINASE LARGE SUBUNIT"/>
    <property type="match status" value="1"/>
</dbReference>
<sequence>MASQQPFNSPLSILNVEVSRALAPLLQPSRYKAARGGRGGAKSHFYAEQIIARCFRQKTRVACIREVQATIKDSVRELLIQKIQKLGLGKHFEILETEIRGPRGSLIVFKGMQSYNAENIKSLEDFDIAWVEEAQTFSEKSLRLLRPTIRKEGSEIWFSWNTRFETDAVDKFFFGGERPKNSIVVEVNWYDNPWVPQVLIEEKDTDYANDPEMAEHVWGGGYERISAGAYYAKHIAALERIGRVGWFPYDPALPVFTSWDLGVDDYTVIWFFQVRYIDDVPRVRIIDFYECSDMGPQEIIPSAMPEYTKGLQDRVEAMLELGRDQPFKYQRHFFPHDIGTREWGNGAKSRIQTVNQLGLPLKQIKRGVAQNPEDRINAVRQLLPMCEFHQSKRVMIGLTHLRRYAKKVNEKLGLYLGPNHNEHSHAADAFGEFAVNCGLKMPEAKPEKPKLIEPTATQWQIPPVDEGRSDRIRV</sequence>
<evidence type="ECO:0000259" key="1">
    <source>
        <dbReference type="Pfam" id="PF04466"/>
    </source>
</evidence>
<dbReference type="Pfam" id="PF04466">
    <property type="entry name" value="Terminase_3"/>
    <property type="match status" value="1"/>
</dbReference>
<protein>
    <submittedName>
        <fullName evidence="2">PBSX family phage terminase large subunit</fullName>
    </submittedName>
</protein>
<dbReference type="InterPro" id="IPR035412">
    <property type="entry name" value="Terminase_L_N"/>
</dbReference>
<evidence type="ECO:0000313" key="2">
    <source>
        <dbReference type="EMBL" id="MBE0559909.1"/>
    </source>
</evidence>